<accession>A0ABW3LRL2</accession>
<evidence type="ECO:0000256" key="4">
    <source>
        <dbReference type="ARBA" id="ARBA00022807"/>
    </source>
</evidence>
<keyword evidence="2" id="KW-0645">Protease</keyword>
<evidence type="ECO:0000256" key="3">
    <source>
        <dbReference type="ARBA" id="ARBA00022801"/>
    </source>
</evidence>
<dbReference type="PANTHER" id="PTHR47053">
    <property type="entry name" value="MUREIN DD-ENDOPEPTIDASE MEPH-RELATED"/>
    <property type="match status" value="1"/>
</dbReference>
<keyword evidence="8" id="KW-1185">Reference proteome</keyword>
<feature type="domain" description="NlpC/P60" evidence="6">
    <location>
        <begin position="162"/>
        <end position="287"/>
    </location>
</feature>
<keyword evidence="4" id="KW-0788">Thiol protease</keyword>
<evidence type="ECO:0000313" key="8">
    <source>
        <dbReference type="Proteomes" id="UP001597033"/>
    </source>
</evidence>
<dbReference type="InterPro" id="IPR051202">
    <property type="entry name" value="Peptidase_C40"/>
</dbReference>
<dbReference type="InterPro" id="IPR038765">
    <property type="entry name" value="Papain-like_cys_pep_sf"/>
</dbReference>
<keyword evidence="5" id="KW-0732">Signal</keyword>
<gene>
    <name evidence="7" type="ORF">ACFQ2N_01850</name>
</gene>
<reference evidence="8" key="1">
    <citation type="journal article" date="2019" name="Int. J. Syst. Evol. Microbiol.">
        <title>The Global Catalogue of Microorganisms (GCM) 10K type strain sequencing project: providing services to taxonomists for standard genome sequencing and annotation.</title>
        <authorList>
            <consortium name="The Broad Institute Genomics Platform"/>
            <consortium name="The Broad Institute Genome Sequencing Center for Infectious Disease"/>
            <person name="Wu L."/>
            <person name="Ma J."/>
        </authorList>
    </citation>
    <scope>NUCLEOTIDE SEQUENCE [LARGE SCALE GENOMIC DNA]</scope>
    <source>
        <strain evidence="8">CCUG 55854</strain>
    </source>
</reference>
<comment type="caution">
    <text evidence="7">The sequence shown here is derived from an EMBL/GenBank/DDBJ whole genome shotgun (WGS) entry which is preliminary data.</text>
</comment>
<evidence type="ECO:0000259" key="6">
    <source>
        <dbReference type="PROSITE" id="PS51935"/>
    </source>
</evidence>
<dbReference type="PANTHER" id="PTHR47053:SF1">
    <property type="entry name" value="MUREIN DD-ENDOPEPTIDASE MEPH-RELATED"/>
    <property type="match status" value="1"/>
</dbReference>
<name>A0ABW3LRL2_9GAMM</name>
<evidence type="ECO:0000256" key="1">
    <source>
        <dbReference type="ARBA" id="ARBA00007074"/>
    </source>
</evidence>
<evidence type="ECO:0000256" key="2">
    <source>
        <dbReference type="ARBA" id="ARBA00022670"/>
    </source>
</evidence>
<dbReference type="PROSITE" id="PS51935">
    <property type="entry name" value="NLPC_P60"/>
    <property type="match status" value="1"/>
</dbReference>
<sequence length="288" mass="29774">MTTDDLRTGQPAATTTARSRAVLRPLLALLLAAPALPALAAPEPAPIVPEAIAPAAEVIVPVELELAAPVAASAAAKPAASQLAKQPVVAGAKAPAAAASGLRQKADAAANATLAALLPHLAGNDSLPLLDRSAMFAGDVSRLLAAYDLTQGVPAQSSQAPEGRVQQVLKAAMSLVGTPYRWGGTSTEGFDCSGLVGYVFRSALGVELPRVSREMAASASGQLIRDRSALTPGDLVFFGLRGRVNHVGIYVGNGQFLHAPSRGKDVRVDSMETGYWSNRFMQARRVEI</sequence>
<evidence type="ECO:0000313" key="7">
    <source>
        <dbReference type="EMBL" id="MFD1041093.1"/>
    </source>
</evidence>
<dbReference type="SUPFAM" id="SSF54001">
    <property type="entry name" value="Cysteine proteinases"/>
    <property type="match status" value="1"/>
</dbReference>
<comment type="similarity">
    <text evidence="1">Belongs to the peptidase C40 family.</text>
</comment>
<dbReference type="Pfam" id="PF00877">
    <property type="entry name" value="NLPC_P60"/>
    <property type="match status" value="1"/>
</dbReference>
<feature type="chain" id="PRO_5046518785" evidence="5">
    <location>
        <begin position="41"/>
        <end position="288"/>
    </location>
</feature>
<feature type="signal peptide" evidence="5">
    <location>
        <begin position="1"/>
        <end position="40"/>
    </location>
</feature>
<keyword evidence="3" id="KW-0378">Hydrolase</keyword>
<dbReference type="InterPro" id="IPR000064">
    <property type="entry name" value="NLP_P60_dom"/>
</dbReference>
<dbReference type="RefSeq" id="WP_162376738.1">
    <property type="nucleotide sequence ID" value="NZ_JBHTKN010000001.1"/>
</dbReference>
<organism evidence="7 8">
    <name type="scientific">Pseudoxanthomonas kaohsiungensis</name>
    <dbReference type="NCBI Taxonomy" id="283923"/>
    <lineage>
        <taxon>Bacteria</taxon>
        <taxon>Pseudomonadati</taxon>
        <taxon>Pseudomonadota</taxon>
        <taxon>Gammaproteobacteria</taxon>
        <taxon>Lysobacterales</taxon>
        <taxon>Lysobacteraceae</taxon>
        <taxon>Pseudoxanthomonas</taxon>
    </lineage>
</organism>
<proteinExistence type="inferred from homology"/>
<evidence type="ECO:0000256" key="5">
    <source>
        <dbReference type="SAM" id="SignalP"/>
    </source>
</evidence>
<dbReference type="EMBL" id="JBHTKN010000001">
    <property type="protein sequence ID" value="MFD1041093.1"/>
    <property type="molecule type" value="Genomic_DNA"/>
</dbReference>
<dbReference type="Gene3D" id="3.90.1720.10">
    <property type="entry name" value="endopeptidase domain like (from Nostoc punctiforme)"/>
    <property type="match status" value="1"/>
</dbReference>
<dbReference type="Proteomes" id="UP001597033">
    <property type="component" value="Unassembled WGS sequence"/>
</dbReference>
<protein>
    <submittedName>
        <fullName evidence="7">C40 family peptidase</fullName>
    </submittedName>
</protein>